<dbReference type="VEuPathDB" id="FungiDB:SDRG_00929"/>
<evidence type="ECO:0000256" key="1">
    <source>
        <dbReference type="SAM" id="SignalP"/>
    </source>
</evidence>
<evidence type="ECO:0000313" key="3">
    <source>
        <dbReference type="Proteomes" id="UP000030762"/>
    </source>
</evidence>
<reference evidence="2 3" key="1">
    <citation type="submission" date="2012-04" db="EMBL/GenBank/DDBJ databases">
        <title>The Genome Sequence of Saprolegnia declina VS20.</title>
        <authorList>
            <consortium name="The Broad Institute Genome Sequencing Platform"/>
            <person name="Russ C."/>
            <person name="Nusbaum C."/>
            <person name="Tyler B."/>
            <person name="van West P."/>
            <person name="Dieguez-Uribeondo J."/>
            <person name="de Bruijn I."/>
            <person name="Tripathy S."/>
            <person name="Jiang R."/>
            <person name="Young S.K."/>
            <person name="Zeng Q."/>
            <person name="Gargeya S."/>
            <person name="Fitzgerald M."/>
            <person name="Haas B."/>
            <person name="Abouelleil A."/>
            <person name="Alvarado L."/>
            <person name="Arachchi H.M."/>
            <person name="Berlin A."/>
            <person name="Chapman S.B."/>
            <person name="Goldberg J."/>
            <person name="Griggs A."/>
            <person name="Gujja S."/>
            <person name="Hansen M."/>
            <person name="Howarth C."/>
            <person name="Imamovic A."/>
            <person name="Larimer J."/>
            <person name="McCowen C."/>
            <person name="Montmayeur A."/>
            <person name="Murphy C."/>
            <person name="Neiman D."/>
            <person name="Pearson M."/>
            <person name="Priest M."/>
            <person name="Roberts A."/>
            <person name="Saif S."/>
            <person name="Shea T."/>
            <person name="Sisk P."/>
            <person name="Sykes S."/>
            <person name="Wortman J."/>
            <person name="Nusbaum C."/>
            <person name="Birren B."/>
        </authorList>
    </citation>
    <scope>NUCLEOTIDE SEQUENCE [LARGE SCALE GENOMIC DNA]</scope>
    <source>
        <strain evidence="2 3">VS20</strain>
    </source>
</reference>
<accession>T0S9W5</accession>
<keyword evidence="3" id="KW-1185">Reference proteome</keyword>
<dbReference type="AlphaFoldDB" id="T0S9W5"/>
<organism evidence="2 3">
    <name type="scientific">Saprolegnia diclina (strain VS20)</name>
    <dbReference type="NCBI Taxonomy" id="1156394"/>
    <lineage>
        <taxon>Eukaryota</taxon>
        <taxon>Sar</taxon>
        <taxon>Stramenopiles</taxon>
        <taxon>Oomycota</taxon>
        <taxon>Saprolegniomycetes</taxon>
        <taxon>Saprolegniales</taxon>
        <taxon>Saprolegniaceae</taxon>
        <taxon>Saprolegnia</taxon>
    </lineage>
</organism>
<gene>
    <name evidence="2" type="ORF">SDRG_00929</name>
</gene>
<dbReference type="RefSeq" id="XP_008604657.1">
    <property type="nucleotide sequence ID" value="XM_008606435.1"/>
</dbReference>
<dbReference type="GeneID" id="19941656"/>
<dbReference type="Proteomes" id="UP000030762">
    <property type="component" value="Unassembled WGS sequence"/>
</dbReference>
<dbReference type="EMBL" id="JH767133">
    <property type="protein sequence ID" value="EQC42088.1"/>
    <property type="molecule type" value="Genomic_DNA"/>
</dbReference>
<feature type="signal peptide" evidence="1">
    <location>
        <begin position="1"/>
        <end position="19"/>
    </location>
</feature>
<sequence>MQFRFLLLAIAAFACATLAAESDAVQSGVANPALRGNGNEEICQNCFWHPEQICCGLRP</sequence>
<keyword evidence="1" id="KW-0732">Signal</keyword>
<proteinExistence type="predicted"/>
<feature type="chain" id="PRO_5004571475" evidence="1">
    <location>
        <begin position="20"/>
        <end position="59"/>
    </location>
</feature>
<name>T0S9W5_SAPDV</name>
<dbReference type="InParanoid" id="T0S9W5"/>
<protein>
    <submittedName>
        <fullName evidence="2">Uncharacterized protein</fullName>
    </submittedName>
</protein>
<evidence type="ECO:0000313" key="2">
    <source>
        <dbReference type="EMBL" id="EQC42088.1"/>
    </source>
</evidence>
<dbReference type="PROSITE" id="PS51257">
    <property type="entry name" value="PROKAR_LIPOPROTEIN"/>
    <property type="match status" value="1"/>
</dbReference>